<dbReference type="GO" id="GO:0005840">
    <property type="term" value="C:ribosome"/>
    <property type="evidence" value="ECO:0007669"/>
    <property type="project" value="UniProtKB-KW"/>
</dbReference>
<evidence type="ECO:0000256" key="4">
    <source>
        <dbReference type="ARBA" id="ARBA00022980"/>
    </source>
</evidence>
<proteinExistence type="inferred from homology"/>
<evidence type="ECO:0000256" key="2">
    <source>
        <dbReference type="ARBA" id="ARBA00010605"/>
    </source>
</evidence>
<comment type="similarity">
    <text evidence="2">Belongs to the bacterial ribosomal protein bL9 family.</text>
</comment>
<keyword evidence="14" id="KW-1185">Reference proteome</keyword>
<evidence type="ECO:0000259" key="12">
    <source>
        <dbReference type="Pfam" id="PF25131"/>
    </source>
</evidence>
<keyword evidence="6" id="KW-0687">Ribonucleoprotein</keyword>
<dbReference type="Pfam" id="PF22078">
    <property type="entry name" value="Ribosomal_bL9m_C"/>
    <property type="match status" value="1"/>
</dbReference>
<organism evidence="13 14">
    <name type="scientific">Catharus ustulatus</name>
    <name type="common">Russet-backed thrush</name>
    <name type="synonym">Hylocichla ustulatus</name>
    <dbReference type="NCBI Taxonomy" id="91951"/>
    <lineage>
        <taxon>Eukaryota</taxon>
        <taxon>Metazoa</taxon>
        <taxon>Chordata</taxon>
        <taxon>Craniata</taxon>
        <taxon>Vertebrata</taxon>
        <taxon>Euteleostomi</taxon>
        <taxon>Archelosauria</taxon>
        <taxon>Archosauria</taxon>
        <taxon>Dinosauria</taxon>
        <taxon>Saurischia</taxon>
        <taxon>Theropoda</taxon>
        <taxon>Coelurosauria</taxon>
        <taxon>Aves</taxon>
        <taxon>Neognathae</taxon>
        <taxon>Neoaves</taxon>
        <taxon>Telluraves</taxon>
        <taxon>Australaves</taxon>
        <taxon>Passeriformes</taxon>
        <taxon>Turdidae</taxon>
        <taxon>Catharus</taxon>
    </lineage>
</organism>
<evidence type="ECO:0000259" key="10">
    <source>
        <dbReference type="Pfam" id="PF01281"/>
    </source>
</evidence>
<keyword evidence="4" id="KW-0689">Ribosomal protein</keyword>
<evidence type="ECO:0000256" key="5">
    <source>
        <dbReference type="ARBA" id="ARBA00023128"/>
    </source>
</evidence>
<feature type="domain" description="Ribosomal protein L9" evidence="10">
    <location>
        <begin position="131"/>
        <end position="176"/>
    </location>
</feature>
<dbReference type="Pfam" id="PF25131">
    <property type="entry name" value="bL9m_N"/>
    <property type="match status" value="1"/>
</dbReference>
<dbReference type="InterPro" id="IPR009027">
    <property type="entry name" value="Ribosomal_bL9/RNase_H1_N"/>
</dbReference>
<evidence type="ECO:0000313" key="14">
    <source>
        <dbReference type="Proteomes" id="UP000694563"/>
    </source>
</evidence>
<dbReference type="Gene3D" id="3.40.5.10">
    <property type="entry name" value="Ribosomal protein L9, N-terminal domain"/>
    <property type="match status" value="1"/>
</dbReference>
<keyword evidence="5" id="KW-0496">Mitochondrion</keyword>
<evidence type="ECO:0000256" key="3">
    <source>
        <dbReference type="ARBA" id="ARBA00022946"/>
    </source>
</evidence>
<dbReference type="PANTHER" id="PTHR21368">
    <property type="entry name" value="50S RIBOSOMAL PROTEIN L9"/>
    <property type="match status" value="1"/>
</dbReference>
<reference evidence="13" key="1">
    <citation type="submission" date="2020-10" db="EMBL/GenBank/DDBJ databases">
        <title>Catharus ustulatus (Swainson's thrush) genome, bCatUst1, primary haplotype v2.</title>
        <authorList>
            <person name="Delmore K."/>
            <person name="Vafadar M."/>
            <person name="Formenti G."/>
            <person name="Chow W."/>
            <person name="Pelan S."/>
            <person name="Howe K."/>
            <person name="Rhie A."/>
            <person name="Mountcastle J."/>
            <person name="Haase B."/>
            <person name="Fedrigo O."/>
            <person name="Jarvis E.D."/>
        </authorList>
    </citation>
    <scope>NUCLEOTIDE SEQUENCE [LARGE SCALE GENOMIC DNA]</scope>
</reference>
<keyword evidence="3" id="KW-0809">Transit peptide</keyword>
<evidence type="ECO:0000256" key="1">
    <source>
        <dbReference type="ARBA" id="ARBA00004173"/>
    </source>
</evidence>
<dbReference type="InterPro" id="IPR000244">
    <property type="entry name" value="Ribosomal_bL9"/>
</dbReference>
<dbReference type="SUPFAM" id="SSF55658">
    <property type="entry name" value="L9 N-domain-like"/>
    <property type="match status" value="1"/>
</dbReference>
<evidence type="ECO:0000256" key="9">
    <source>
        <dbReference type="SAM" id="MobiDB-lite"/>
    </source>
</evidence>
<feature type="region of interest" description="Disordered" evidence="9">
    <location>
        <begin position="176"/>
        <end position="195"/>
    </location>
</feature>
<dbReference type="Ensembl" id="ENSCUST00005014993.1">
    <property type="protein sequence ID" value="ENSCUSP00005014426.1"/>
    <property type="gene ID" value="ENSCUSG00005009291.1"/>
</dbReference>
<dbReference type="InterPro" id="IPR020070">
    <property type="entry name" value="Ribosomal_bL9_N"/>
</dbReference>
<dbReference type="AlphaFoldDB" id="A0A8C3UH16"/>
<comment type="subcellular location">
    <subcellularLocation>
        <location evidence="1">Mitochondrion</location>
    </subcellularLocation>
</comment>
<sequence>MFWNPTGLGGVGAGVLGVIPIPIGNVWNILEHSRAPWWCSGCGWGYLHSHPFPVGISGTFQGSVVVQRVWLGLFPLGISGTFQGSVVGSVVVERVWPVPLARAGSPPRLHPRRHRVFRLLRDGKHQPRGDMELLLTRTVQDLGSRGDLVRVSKAVGRNRLLPQGLAVYPSPENLHSLQQEQQEKSEEPQTQSGQKTLQFLRRCRLQVGMKNNVSWELSPDIVARHFLRNLGVFVPPHALRLPPEPITRWGQFWCDVTVNGLDTVRVPMDVVQFMRPKTRRFRHWQEQQRQQLESSRERLL</sequence>
<dbReference type="GO" id="GO:0006412">
    <property type="term" value="P:translation"/>
    <property type="evidence" value="ECO:0007669"/>
    <property type="project" value="InterPro"/>
</dbReference>
<dbReference type="GO" id="GO:0005739">
    <property type="term" value="C:mitochondrion"/>
    <property type="evidence" value="ECO:0007669"/>
    <property type="project" value="UniProtKB-SubCell"/>
</dbReference>
<reference evidence="13" key="2">
    <citation type="submission" date="2025-08" db="UniProtKB">
        <authorList>
            <consortium name="Ensembl"/>
        </authorList>
    </citation>
    <scope>IDENTIFICATION</scope>
</reference>
<gene>
    <name evidence="13" type="primary">MRPL9</name>
</gene>
<reference evidence="13" key="3">
    <citation type="submission" date="2025-09" db="UniProtKB">
        <authorList>
            <consortium name="Ensembl"/>
        </authorList>
    </citation>
    <scope>IDENTIFICATION</scope>
</reference>
<dbReference type="InterPro" id="IPR036935">
    <property type="entry name" value="Ribosomal_bL9_N_sf"/>
</dbReference>
<evidence type="ECO:0000256" key="8">
    <source>
        <dbReference type="ARBA" id="ARBA00035381"/>
    </source>
</evidence>
<evidence type="ECO:0000256" key="7">
    <source>
        <dbReference type="ARBA" id="ARBA00035194"/>
    </source>
</evidence>
<dbReference type="Pfam" id="PF01281">
    <property type="entry name" value="Ribosomal_L9_N"/>
    <property type="match status" value="1"/>
</dbReference>
<dbReference type="Proteomes" id="UP000694563">
    <property type="component" value="Chromosome 30"/>
</dbReference>
<dbReference type="GO" id="GO:1990904">
    <property type="term" value="C:ribonucleoprotein complex"/>
    <property type="evidence" value="ECO:0007669"/>
    <property type="project" value="UniProtKB-KW"/>
</dbReference>
<feature type="domain" description="Large ribosomal subunit protein bL9m N-terminal" evidence="12">
    <location>
        <begin position="90"/>
        <end position="122"/>
    </location>
</feature>
<evidence type="ECO:0000313" key="13">
    <source>
        <dbReference type="Ensembl" id="ENSCUSP00005014426.1"/>
    </source>
</evidence>
<name>A0A8C3UH16_CATUS</name>
<dbReference type="InterPro" id="IPR054302">
    <property type="entry name" value="Ribosomal_bL9m_C"/>
</dbReference>
<evidence type="ECO:0000256" key="6">
    <source>
        <dbReference type="ARBA" id="ARBA00023274"/>
    </source>
</evidence>
<dbReference type="GO" id="GO:0003735">
    <property type="term" value="F:structural constituent of ribosome"/>
    <property type="evidence" value="ECO:0007669"/>
    <property type="project" value="InterPro"/>
</dbReference>
<feature type="domain" description="Large ribosomal subunit protein bL9m C-terminal" evidence="11">
    <location>
        <begin position="188"/>
        <end position="271"/>
    </location>
</feature>
<accession>A0A8C3UH16</accession>
<protein>
    <recommendedName>
        <fullName evidence="7">Large ribosomal subunit protein bL9m</fullName>
    </recommendedName>
    <alternativeName>
        <fullName evidence="8">39S ribosomal protein L9, mitochondrial</fullName>
    </alternativeName>
</protein>
<evidence type="ECO:0000259" key="11">
    <source>
        <dbReference type="Pfam" id="PF22078"/>
    </source>
</evidence>
<dbReference type="InterPro" id="IPR056864">
    <property type="entry name" value="MRP-L9_N"/>
</dbReference>